<keyword evidence="2" id="KW-1185">Reference proteome</keyword>
<dbReference type="AlphaFoldDB" id="A0AAD5UJ24"/>
<evidence type="ECO:0000313" key="1">
    <source>
        <dbReference type="EMBL" id="KAJ3257385.1"/>
    </source>
</evidence>
<gene>
    <name evidence="1" type="ORF">HK103_004605</name>
</gene>
<evidence type="ECO:0000313" key="2">
    <source>
        <dbReference type="Proteomes" id="UP001210925"/>
    </source>
</evidence>
<dbReference type="Proteomes" id="UP001210925">
    <property type="component" value="Unassembled WGS sequence"/>
</dbReference>
<accession>A0AAD5UJ24</accession>
<protein>
    <submittedName>
        <fullName evidence="1">Uncharacterized protein</fullName>
    </submittedName>
</protein>
<name>A0AAD5UJ24_9FUNG</name>
<sequence>MMSVKDSMSVYRLEKSKEQFDAILNNLLKTNVKTGYTFAKLKMDKHPIHPLLFSVLIQSILESKPVQYLEPMISKYLNTGSKSANELQVINTWISSVIKKAHQQSQHYVNNRISNFVLRYNLELDQDTMDLLIDSLSKKGEYFKLKKIEVDDEFNLKCQSILLLCKFRNKLASSYHLINLLNDLETDFKYQSNMNSLARKYKQDQLNSLILSNSPTSSPNQKLADYINRKAKLNECFEKVLEYLLYRLDDEFAFGKMVENRNLTASQSTIVLKYYCKHKNIELIRKYYQPSVENTKIYFRYLIQNGLAHEAKAVLDSESDNDLKQELTFEYNIHQGNYYYHNDLQKRKLFRHFYRNQLYPQVVQLCSDTELITKEPVKEMNNNDYAKLIDSICIVKKDYSLVEKIIEDNNLEKAQFASLINKHFKKETKQIVLL</sequence>
<dbReference type="EMBL" id="JADGKB010000039">
    <property type="protein sequence ID" value="KAJ3257385.1"/>
    <property type="molecule type" value="Genomic_DNA"/>
</dbReference>
<reference evidence="1" key="1">
    <citation type="submission" date="2020-05" db="EMBL/GenBank/DDBJ databases">
        <title>Phylogenomic resolution of chytrid fungi.</title>
        <authorList>
            <person name="Stajich J.E."/>
            <person name="Amses K."/>
            <person name="Simmons R."/>
            <person name="Seto K."/>
            <person name="Myers J."/>
            <person name="Bonds A."/>
            <person name="Quandt C.A."/>
            <person name="Barry K."/>
            <person name="Liu P."/>
            <person name="Grigoriev I."/>
            <person name="Longcore J.E."/>
            <person name="James T.Y."/>
        </authorList>
    </citation>
    <scope>NUCLEOTIDE SEQUENCE</scope>
    <source>
        <strain evidence="1">PLAUS21</strain>
    </source>
</reference>
<organism evidence="1 2">
    <name type="scientific">Boothiomyces macroporosus</name>
    <dbReference type="NCBI Taxonomy" id="261099"/>
    <lineage>
        <taxon>Eukaryota</taxon>
        <taxon>Fungi</taxon>
        <taxon>Fungi incertae sedis</taxon>
        <taxon>Chytridiomycota</taxon>
        <taxon>Chytridiomycota incertae sedis</taxon>
        <taxon>Chytridiomycetes</taxon>
        <taxon>Rhizophydiales</taxon>
        <taxon>Terramycetaceae</taxon>
        <taxon>Boothiomyces</taxon>
    </lineage>
</organism>
<proteinExistence type="predicted"/>
<comment type="caution">
    <text evidence="1">The sequence shown here is derived from an EMBL/GenBank/DDBJ whole genome shotgun (WGS) entry which is preliminary data.</text>
</comment>